<dbReference type="OrthoDB" id="851867at2759"/>
<dbReference type="InterPro" id="IPR036691">
    <property type="entry name" value="Endo/exonu/phosph_ase_sf"/>
</dbReference>
<accession>A0A9Q0F102</accession>
<evidence type="ECO:0000259" key="1">
    <source>
        <dbReference type="Pfam" id="PF03372"/>
    </source>
</evidence>
<dbReference type="InterPro" id="IPR005135">
    <property type="entry name" value="Endo/exonuclease/phosphatase"/>
</dbReference>
<name>A0A9Q0F102_9ROSI</name>
<evidence type="ECO:0000313" key="2">
    <source>
        <dbReference type="EMBL" id="KAJ4823008.1"/>
    </source>
</evidence>
<comment type="caution">
    <text evidence="2">The sequence shown here is derived from an EMBL/GenBank/DDBJ whole genome shotgun (WGS) entry which is preliminary data.</text>
</comment>
<dbReference type="Proteomes" id="UP001141552">
    <property type="component" value="Unassembled WGS sequence"/>
</dbReference>
<protein>
    <recommendedName>
        <fullName evidence="1">Endonuclease/exonuclease/phosphatase domain-containing protein</fullName>
    </recommendedName>
</protein>
<dbReference type="AlphaFoldDB" id="A0A9Q0F102"/>
<dbReference type="EMBL" id="JAKUCV010007537">
    <property type="protein sequence ID" value="KAJ4823008.1"/>
    <property type="molecule type" value="Genomic_DNA"/>
</dbReference>
<gene>
    <name evidence="2" type="ORF">Tsubulata_000381</name>
</gene>
<dbReference type="SUPFAM" id="SSF56219">
    <property type="entry name" value="DNase I-like"/>
    <property type="match status" value="1"/>
</dbReference>
<keyword evidence="3" id="KW-1185">Reference proteome</keyword>
<reference evidence="2" key="2">
    <citation type="journal article" date="2023" name="Plants (Basel)">
        <title>Annotation of the Turnera subulata (Passifloraceae) Draft Genome Reveals the S-Locus Evolved after the Divergence of Turneroideae from Passifloroideae in a Stepwise Manner.</title>
        <authorList>
            <person name="Henning P.M."/>
            <person name="Roalson E.H."/>
            <person name="Mir W."/>
            <person name="McCubbin A.G."/>
            <person name="Shore J.S."/>
        </authorList>
    </citation>
    <scope>NUCLEOTIDE SEQUENCE</scope>
    <source>
        <strain evidence="2">F60SS</strain>
    </source>
</reference>
<dbReference type="Gene3D" id="3.60.10.10">
    <property type="entry name" value="Endonuclease/exonuclease/phosphatase"/>
    <property type="match status" value="1"/>
</dbReference>
<dbReference type="PANTHER" id="PTHR35218">
    <property type="entry name" value="RNASE H DOMAIN-CONTAINING PROTEIN"/>
    <property type="match status" value="1"/>
</dbReference>
<dbReference type="Pfam" id="PF03372">
    <property type="entry name" value="Exo_endo_phos"/>
    <property type="match status" value="1"/>
</dbReference>
<dbReference type="PANTHER" id="PTHR35218:SF9">
    <property type="entry name" value="ENDONUCLEASE_EXONUCLEASE_PHOSPHATASE DOMAIN-CONTAINING PROTEIN"/>
    <property type="match status" value="1"/>
</dbReference>
<sequence length="274" mass="31795">MVSWNIRGLGSLSKHRLLNELIHHNDAKIVFICETKLQGVDRHFCSRLWNSRDLEFRSVDADGLSGGLLLLWDESTFHVSQCNMNRNWILVEGSYGTMAHKLTICCVYGDNQIENRLAMWAELRNLKQSFTSPWLLIGDLNQTLSPEDRKSRSFSRKGAGALRSFTEALQLGEFPLMGRNFTWANSLNASRIDRAFAQPEWSLWFKSLKLQAGKRGLSDHWPLILAQDKIDWGFKPFRFMDCWWQTPKFMDTLQELWRKAGETHQGIMEVLDLE</sequence>
<proteinExistence type="predicted"/>
<dbReference type="GO" id="GO:0003824">
    <property type="term" value="F:catalytic activity"/>
    <property type="evidence" value="ECO:0007669"/>
    <property type="project" value="InterPro"/>
</dbReference>
<evidence type="ECO:0000313" key="3">
    <source>
        <dbReference type="Proteomes" id="UP001141552"/>
    </source>
</evidence>
<feature type="domain" description="Endonuclease/exonuclease/phosphatase" evidence="1">
    <location>
        <begin position="2"/>
        <end position="220"/>
    </location>
</feature>
<organism evidence="2 3">
    <name type="scientific">Turnera subulata</name>
    <dbReference type="NCBI Taxonomy" id="218843"/>
    <lineage>
        <taxon>Eukaryota</taxon>
        <taxon>Viridiplantae</taxon>
        <taxon>Streptophyta</taxon>
        <taxon>Embryophyta</taxon>
        <taxon>Tracheophyta</taxon>
        <taxon>Spermatophyta</taxon>
        <taxon>Magnoliopsida</taxon>
        <taxon>eudicotyledons</taxon>
        <taxon>Gunneridae</taxon>
        <taxon>Pentapetalae</taxon>
        <taxon>rosids</taxon>
        <taxon>fabids</taxon>
        <taxon>Malpighiales</taxon>
        <taxon>Passifloraceae</taxon>
        <taxon>Turnera</taxon>
    </lineage>
</organism>
<reference evidence="2" key="1">
    <citation type="submission" date="2022-02" db="EMBL/GenBank/DDBJ databases">
        <authorList>
            <person name="Henning P.M."/>
            <person name="McCubbin A.G."/>
            <person name="Shore J.S."/>
        </authorList>
    </citation>
    <scope>NUCLEOTIDE SEQUENCE</scope>
    <source>
        <strain evidence="2">F60SS</strain>
        <tissue evidence="2">Leaves</tissue>
    </source>
</reference>